<feature type="non-terminal residue" evidence="1">
    <location>
        <position position="1"/>
    </location>
</feature>
<accession>Q7LZD9</accession>
<dbReference type="AlphaFoldDB" id="Q7LZD9"/>
<evidence type="ECO:0000313" key="1">
    <source>
        <dbReference type="PIR" id="E23454"/>
    </source>
</evidence>
<dbReference type="PIR" id="E23454">
    <property type="entry name" value="E23454"/>
</dbReference>
<protein>
    <submittedName>
        <fullName evidence="1">Ovalbumin phosphoserine peptide</fullName>
    </submittedName>
</protein>
<keyword id="KW-0903">Direct protein sequencing</keyword>
<name>Q7LZD9_ANAPL</name>
<feature type="non-terminal residue" evidence="1">
    <location>
        <position position="45"/>
    </location>
</feature>
<proteinExistence type="evidence at protein level"/>
<organism evidence="1">
    <name type="scientific">Anas platyrhynchos</name>
    <name type="common">Mallard</name>
    <name type="synonym">Anas boschas</name>
    <dbReference type="NCBI Taxonomy" id="8839"/>
    <lineage>
        <taxon>Eukaryota</taxon>
        <taxon>Metazoa</taxon>
        <taxon>Chordata</taxon>
        <taxon>Craniata</taxon>
        <taxon>Vertebrata</taxon>
        <taxon>Euteleostomi</taxon>
        <taxon>Archelosauria</taxon>
        <taxon>Archosauria</taxon>
        <taxon>Dinosauria</taxon>
        <taxon>Saurischia</taxon>
        <taxon>Theropoda</taxon>
        <taxon>Coelurosauria</taxon>
        <taxon>Aves</taxon>
        <taxon>Neognathae</taxon>
        <taxon>Galloanserae</taxon>
        <taxon>Anseriformes</taxon>
        <taxon>Anatidae</taxon>
        <taxon>Anatinae</taxon>
        <taxon>Anas</taxon>
    </lineage>
</organism>
<dbReference type="Allergome" id="2105">
    <property type="allergen name" value="Ana p 2"/>
</dbReference>
<reference evidence="1" key="1">
    <citation type="journal article" date="1981" name="Eur. J. Biochem.">
        <title>Sequences of sixteen phosphoserine peptides from ovalbumins of eight species.</title>
        <authorList>
            <person name="Henderson J.Y."/>
            <person name="Moir A.J.G."/>
            <person name="Fothergill L.A."/>
            <person name="Fothergill J.E."/>
        </authorList>
    </citation>
    <scope>PROTEIN SEQUENCE</scope>
</reference>
<sequence>DKIPGFGESMEAQCGTSVNVHSSLRDVVGSAEAGDMVTSVSEEFR</sequence>